<sequence length="161" mass="18200">MATFNDVNSYDYRKLSKLFAGIAKDMLGLTLIASNVQGNQPEAPFVVFDIISPYIPIDEFLDITEEEAFEAVVSFTVFDDNKFDALRVAQALRKTLTQFDVDLQLRASDVILVELMPTNVRSVPDNVQEAHMVGFDVRLRLNETYTDSSVEVIEDVEVKEK</sequence>
<evidence type="ECO:0000313" key="2">
    <source>
        <dbReference type="EMBL" id="AWF95591.1"/>
    </source>
</evidence>
<dbReference type="EMBL" id="CP020928">
    <property type="protein sequence ID" value="AWF95591.1"/>
    <property type="molecule type" value="Genomic_DNA"/>
</dbReference>
<name>A0A2S1KRF0_9LACO</name>
<dbReference type="RefSeq" id="WP_108730432.1">
    <property type="nucleotide sequence ID" value="NZ_CP020928.1"/>
</dbReference>
<accession>A0A2S1KRF0</accession>
<evidence type="ECO:0000259" key="1">
    <source>
        <dbReference type="Pfam" id="PF23961"/>
    </source>
</evidence>
<feature type="domain" description="Phage neck terminator protein gp12-like" evidence="1">
    <location>
        <begin position="21"/>
        <end position="159"/>
    </location>
</feature>
<dbReference type="AlphaFoldDB" id="A0A2S1KRF0"/>
<dbReference type="InterPro" id="IPR057087">
    <property type="entry name" value="Gp12-like"/>
</dbReference>
<dbReference type="Proteomes" id="UP000244870">
    <property type="component" value="Chromosome"/>
</dbReference>
<protein>
    <recommendedName>
        <fullName evidence="1">Phage neck terminator protein gp12-like domain-containing protein</fullName>
    </recommendedName>
</protein>
<dbReference type="Pfam" id="PF23961">
    <property type="entry name" value="Phage_tail_terminator_9"/>
    <property type="match status" value="1"/>
</dbReference>
<dbReference type="NCBIfam" id="NF047498">
    <property type="entry name" value="LIC_12616_fam"/>
    <property type="match status" value="1"/>
</dbReference>
<reference evidence="2 3" key="1">
    <citation type="submission" date="2017-04" db="EMBL/GenBank/DDBJ databases">
        <title>Weissella cibaria strain m2 complete genome.</title>
        <authorList>
            <person name="Pan Q."/>
            <person name="Tan M."/>
            <person name="Yao F."/>
            <person name="Su S."/>
        </authorList>
    </citation>
    <scope>NUCLEOTIDE SEQUENCE [LARGE SCALE GENOMIC DNA]</scope>
    <source>
        <strain evidence="2 3">M2</strain>
    </source>
</reference>
<evidence type="ECO:0000313" key="3">
    <source>
        <dbReference type="Proteomes" id="UP000244870"/>
    </source>
</evidence>
<proteinExistence type="predicted"/>
<gene>
    <name evidence="2" type="ORF">B6254_1185</name>
</gene>
<organism evidence="2 3">
    <name type="scientific">Weissella cibaria</name>
    <dbReference type="NCBI Taxonomy" id="137591"/>
    <lineage>
        <taxon>Bacteria</taxon>
        <taxon>Bacillati</taxon>
        <taxon>Bacillota</taxon>
        <taxon>Bacilli</taxon>
        <taxon>Lactobacillales</taxon>
        <taxon>Lactobacillaceae</taxon>
        <taxon>Weissella</taxon>
    </lineage>
</organism>